<feature type="non-terminal residue" evidence="1">
    <location>
        <position position="367"/>
    </location>
</feature>
<dbReference type="Proteomes" id="UP000789920">
    <property type="component" value="Unassembled WGS sequence"/>
</dbReference>
<dbReference type="EMBL" id="CAJVQC010016065">
    <property type="protein sequence ID" value="CAG8672965.1"/>
    <property type="molecule type" value="Genomic_DNA"/>
</dbReference>
<organism evidence="1 2">
    <name type="scientific">Racocetra persica</name>
    <dbReference type="NCBI Taxonomy" id="160502"/>
    <lineage>
        <taxon>Eukaryota</taxon>
        <taxon>Fungi</taxon>
        <taxon>Fungi incertae sedis</taxon>
        <taxon>Mucoromycota</taxon>
        <taxon>Glomeromycotina</taxon>
        <taxon>Glomeromycetes</taxon>
        <taxon>Diversisporales</taxon>
        <taxon>Gigasporaceae</taxon>
        <taxon>Racocetra</taxon>
    </lineage>
</organism>
<gene>
    <name evidence="1" type="ORF">RPERSI_LOCUS8759</name>
</gene>
<name>A0ACA9NSG3_9GLOM</name>
<sequence>IVNTNLLSLFTEYNDNQFSNYGNNSSLFDDDNSLPLFENNNNSLLFEDDDNFNTSSSSLTENDNNPSISYQYNLNVENYFDDWLSVDRFMHNYCLKRGFGYQIFCNDKDPNDSNCKVAPITQLKMLKMKYPQHVFYKQDIYNAIYKLYKNNNKRLNFVSFLDTLFEKMLQDPCWKNLCFDTIDDNFIEDVVDEPQATLKAILRDNDISNIKETWRIHQALKNSPSLIAIESSTDTAIEQVIPKKNKFGVVFSIAKTAINIALETKSDNELVQLLKNFISTKRSIDNINSEKIDNNETWDKDGITSLQQHLIDQTNDPHVTKIRGTLSKKRMKNVIEMSKKQNIGQEITSQINNIQDCAREASLKPQH</sequence>
<reference evidence="1" key="1">
    <citation type="submission" date="2021-06" db="EMBL/GenBank/DDBJ databases">
        <authorList>
            <person name="Kallberg Y."/>
            <person name="Tangrot J."/>
            <person name="Rosling A."/>
        </authorList>
    </citation>
    <scope>NUCLEOTIDE SEQUENCE</scope>
    <source>
        <strain evidence="1">MA461A</strain>
    </source>
</reference>
<accession>A0ACA9NSG3</accession>
<keyword evidence="2" id="KW-1185">Reference proteome</keyword>
<comment type="caution">
    <text evidence="1">The sequence shown here is derived from an EMBL/GenBank/DDBJ whole genome shotgun (WGS) entry which is preliminary data.</text>
</comment>
<protein>
    <submittedName>
        <fullName evidence="1">22025_t:CDS:1</fullName>
    </submittedName>
</protein>
<evidence type="ECO:0000313" key="2">
    <source>
        <dbReference type="Proteomes" id="UP000789920"/>
    </source>
</evidence>
<feature type="non-terminal residue" evidence="1">
    <location>
        <position position="1"/>
    </location>
</feature>
<evidence type="ECO:0000313" key="1">
    <source>
        <dbReference type="EMBL" id="CAG8672965.1"/>
    </source>
</evidence>
<proteinExistence type="predicted"/>